<dbReference type="FunFam" id="3.40.50.300:FF:000006">
    <property type="entry name" value="DNA-binding transcriptional regulator NtrC"/>
    <property type="match status" value="1"/>
</dbReference>
<feature type="domain" description="Sigma-54 factor interaction" evidence="8">
    <location>
        <begin position="145"/>
        <end position="374"/>
    </location>
</feature>
<evidence type="ECO:0000256" key="3">
    <source>
        <dbReference type="ARBA" id="ARBA00022840"/>
    </source>
</evidence>
<dbReference type="GO" id="GO:0006355">
    <property type="term" value="P:regulation of DNA-templated transcription"/>
    <property type="evidence" value="ECO:0007669"/>
    <property type="project" value="InterPro"/>
</dbReference>
<evidence type="ECO:0000313" key="10">
    <source>
        <dbReference type="EMBL" id="MBS1257639.1"/>
    </source>
</evidence>
<dbReference type="PANTHER" id="PTHR32071">
    <property type="entry name" value="TRANSCRIPTIONAL REGULATORY PROTEIN"/>
    <property type="match status" value="1"/>
</dbReference>
<dbReference type="SUPFAM" id="SSF52540">
    <property type="entry name" value="P-loop containing nucleoside triphosphate hydrolases"/>
    <property type="match status" value="1"/>
</dbReference>
<dbReference type="EMBL" id="JAANXD010000028">
    <property type="protein sequence ID" value="MBS1257639.1"/>
    <property type="molecule type" value="Genomic_DNA"/>
</dbReference>
<reference evidence="10" key="1">
    <citation type="journal article" date="2021" name="ISME J.">
        <title>Fine-scale metabolic discontinuity in a stratified prokaryote microbiome of a Red Sea deep halocline.</title>
        <authorList>
            <person name="Michoud G."/>
            <person name="Ngugi D.K."/>
            <person name="Barozzi A."/>
            <person name="Merlino G."/>
            <person name="Calleja M.L."/>
            <person name="Delgado-Huertas A."/>
            <person name="Moran X.A.G."/>
            <person name="Daffonchio D."/>
        </authorList>
    </citation>
    <scope>NUCLEOTIDE SEQUENCE</scope>
    <source>
        <strain evidence="10">SuakinDeep_MAG55_1</strain>
    </source>
</reference>
<evidence type="ECO:0000256" key="2">
    <source>
        <dbReference type="ARBA" id="ARBA00022741"/>
    </source>
</evidence>
<dbReference type="PROSITE" id="PS50045">
    <property type="entry name" value="SIGMA54_INTERACT_4"/>
    <property type="match status" value="1"/>
</dbReference>
<dbReference type="InterPro" id="IPR001789">
    <property type="entry name" value="Sig_transdc_resp-reg_receiver"/>
</dbReference>
<dbReference type="SUPFAM" id="SSF52172">
    <property type="entry name" value="CheY-like"/>
    <property type="match status" value="1"/>
</dbReference>
<dbReference type="PROSITE" id="PS50110">
    <property type="entry name" value="RESPONSE_REGULATORY"/>
    <property type="match status" value="1"/>
</dbReference>
<dbReference type="InterPro" id="IPR009057">
    <property type="entry name" value="Homeodomain-like_sf"/>
</dbReference>
<dbReference type="InterPro" id="IPR011006">
    <property type="entry name" value="CheY-like_superfamily"/>
</dbReference>
<dbReference type="SUPFAM" id="SSF46689">
    <property type="entry name" value="Homeodomain-like"/>
    <property type="match status" value="1"/>
</dbReference>
<dbReference type="GO" id="GO:0043565">
    <property type="term" value="F:sequence-specific DNA binding"/>
    <property type="evidence" value="ECO:0007669"/>
    <property type="project" value="InterPro"/>
</dbReference>
<dbReference type="Pfam" id="PF00158">
    <property type="entry name" value="Sigma54_activat"/>
    <property type="match status" value="1"/>
</dbReference>
<keyword evidence="1 7" id="KW-0597">Phosphoprotein</keyword>
<dbReference type="InterPro" id="IPR058031">
    <property type="entry name" value="AAA_lid_NorR"/>
</dbReference>
<dbReference type="Gene3D" id="1.10.8.60">
    <property type="match status" value="1"/>
</dbReference>
<feature type="domain" description="Response regulatory" evidence="9">
    <location>
        <begin position="6"/>
        <end position="120"/>
    </location>
</feature>
<protein>
    <submittedName>
        <fullName evidence="10">Transcriptional regulatory protein ZraR</fullName>
    </submittedName>
</protein>
<evidence type="ECO:0000256" key="6">
    <source>
        <dbReference type="ARBA" id="ARBA00023163"/>
    </source>
</evidence>
<dbReference type="Gene3D" id="3.40.50.2300">
    <property type="match status" value="1"/>
</dbReference>
<dbReference type="Gene3D" id="3.40.50.300">
    <property type="entry name" value="P-loop containing nucleotide triphosphate hydrolases"/>
    <property type="match status" value="1"/>
</dbReference>
<dbReference type="SMART" id="SM00382">
    <property type="entry name" value="AAA"/>
    <property type="match status" value="1"/>
</dbReference>
<feature type="modified residue" description="4-aspartylphosphate" evidence="7">
    <location>
        <position position="55"/>
    </location>
</feature>
<dbReference type="InterPro" id="IPR002197">
    <property type="entry name" value="HTH_Fis"/>
</dbReference>
<dbReference type="InterPro" id="IPR027417">
    <property type="entry name" value="P-loop_NTPase"/>
</dbReference>
<dbReference type="PROSITE" id="PS00688">
    <property type="entry name" value="SIGMA54_INTERACT_3"/>
    <property type="match status" value="1"/>
</dbReference>
<dbReference type="PRINTS" id="PR01590">
    <property type="entry name" value="HTHFIS"/>
</dbReference>
<dbReference type="InterPro" id="IPR002078">
    <property type="entry name" value="Sigma_54_int"/>
</dbReference>
<dbReference type="PROSITE" id="PS00675">
    <property type="entry name" value="SIGMA54_INTERACT_1"/>
    <property type="match status" value="1"/>
</dbReference>
<dbReference type="InterPro" id="IPR025944">
    <property type="entry name" value="Sigma_54_int_dom_CS"/>
</dbReference>
<dbReference type="SMART" id="SM00448">
    <property type="entry name" value="REC"/>
    <property type="match status" value="1"/>
</dbReference>
<evidence type="ECO:0000313" key="11">
    <source>
        <dbReference type="Proteomes" id="UP000722750"/>
    </source>
</evidence>
<name>A0A942A362_9BACT</name>
<keyword evidence="3" id="KW-0067">ATP-binding</keyword>
<dbReference type="Proteomes" id="UP000722750">
    <property type="component" value="Unassembled WGS sequence"/>
</dbReference>
<dbReference type="Pfam" id="PF25601">
    <property type="entry name" value="AAA_lid_14"/>
    <property type="match status" value="1"/>
</dbReference>
<comment type="caution">
    <text evidence="10">The sequence shown here is derived from an EMBL/GenBank/DDBJ whole genome shotgun (WGS) entry which is preliminary data.</text>
</comment>
<organism evidence="10 11">
    <name type="scientific">Candidatus Scalindua arabica</name>
    <dbReference type="NCBI Taxonomy" id="1127984"/>
    <lineage>
        <taxon>Bacteria</taxon>
        <taxon>Pseudomonadati</taxon>
        <taxon>Planctomycetota</taxon>
        <taxon>Candidatus Brocadiia</taxon>
        <taxon>Candidatus Brocadiales</taxon>
        <taxon>Candidatus Scalinduaceae</taxon>
        <taxon>Candidatus Scalindua</taxon>
    </lineage>
</organism>
<sequence>MSNNEKILVVDDLEDMRVLLSGVLKKDGYNVTVTDGGLSAVELFRKELADAVIMDIKMPGIDGIEAMKRMKKIAPTVPIILMTAHGNVSAAVHAVKSGAYDYVTKPFDNEKVLITLKNALSELKLKREVDALRSDVKGKSLLSGLMGSSDEIKEVYDQVNRVAPTDFTVIIYGETGSGKELIARAIHNQSSRTENKIVTIDCGVIPENLLESELFGYEKGAFTGAEKRKEGYVELASGSTLFLDEIGNLSLQMQGKLLRAIEEKKIKRLGGKDDIEINVRIIVAGNEKLGELVKAGSFREDLFHRLNEFTIEIPALRNRRRDIIYISRRFLNEINVELNKNVTGFSTTAIEGLFNYEWPGNVRELKNVIRKAVLLCSDNTAIEANDLAISEPKLKIDLPDTQKEQSIDTKIDNYDDLSLKDIVKKNISKIEKDVITDILKRTGGNKSKAARMLKIDYKTMHYKVKEYGIKV</sequence>
<keyword evidence="6" id="KW-0804">Transcription</keyword>
<dbReference type="Pfam" id="PF02954">
    <property type="entry name" value="HTH_8"/>
    <property type="match status" value="1"/>
</dbReference>
<evidence type="ECO:0000256" key="4">
    <source>
        <dbReference type="ARBA" id="ARBA00023012"/>
    </source>
</evidence>
<dbReference type="GO" id="GO:0005524">
    <property type="term" value="F:ATP binding"/>
    <property type="evidence" value="ECO:0007669"/>
    <property type="project" value="UniProtKB-KW"/>
</dbReference>
<evidence type="ECO:0000259" key="9">
    <source>
        <dbReference type="PROSITE" id="PS50110"/>
    </source>
</evidence>
<evidence type="ECO:0000256" key="7">
    <source>
        <dbReference type="PROSITE-ProRule" id="PRU00169"/>
    </source>
</evidence>
<accession>A0A942A362</accession>
<proteinExistence type="predicted"/>
<dbReference type="GO" id="GO:0000160">
    <property type="term" value="P:phosphorelay signal transduction system"/>
    <property type="evidence" value="ECO:0007669"/>
    <property type="project" value="UniProtKB-KW"/>
</dbReference>
<dbReference type="InterPro" id="IPR003593">
    <property type="entry name" value="AAA+_ATPase"/>
</dbReference>
<dbReference type="Gene3D" id="1.10.10.60">
    <property type="entry name" value="Homeodomain-like"/>
    <property type="match status" value="1"/>
</dbReference>
<gene>
    <name evidence="10" type="ORF">MAG551_00683</name>
</gene>
<dbReference type="FunFam" id="3.40.50.2300:FF:000018">
    <property type="entry name" value="DNA-binding transcriptional regulator NtrC"/>
    <property type="match status" value="1"/>
</dbReference>
<keyword evidence="4" id="KW-0902">Two-component regulatory system</keyword>
<keyword evidence="2" id="KW-0547">Nucleotide-binding</keyword>
<evidence type="ECO:0000256" key="1">
    <source>
        <dbReference type="ARBA" id="ARBA00022553"/>
    </source>
</evidence>
<evidence type="ECO:0000256" key="5">
    <source>
        <dbReference type="ARBA" id="ARBA00023015"/>
    </source>
</evidence>
<dbReference type="AlphaFoldDB" id="A0A942A362"/>
<keyword evidence="5" id="KW-0805">Transcription regulation</keyword>
<dbReference type="CDD" id="cd00009">
    <property type="entry name" value="AAA"/>
    <property type="match status" value="1"/>
</dbReference>
<dbReference type="Pfam" id="PF00072">
    <property type="entry name" value="Response_reg"/>
    <property type="match status" value="1"/>
</dbReference>
<dbReference type="InterPro" id="IPR025662">
    <property type="entry name" value="Sigma_54_int_dom_ATP-bd_1"/>
</dbReference>
<evidence type="ECO:0000259" key="8">
    <source>
        <dbReference type="PROSITE" id="PS50045"/>
    </source>
</evidence>